<evidence type="ECO:0000313" key="2">
    <source>
        <dbReference type="Proteomes" id="UP000283269"/>
    </source>
</evidence>
<proteinExistence type="predicted"/>
<gene>
    <name evidence="1" type="ORF">CVT25_011869</name>
</gene>
<evidence type="ECO:0000313" key="1">
    <source>
        <dbReference type="EMBL" id="PPQ78474.1"/>
    </source>
</evidence>
<dbReference type="OrthoDB" id="2871552at2759"/>
<reference evidence="1 2" key="1">
    <citation type="journal article" date="2018" name="Evol. Lett.">
        <title>Horizontal gene cluster transfer increased hallucinogenic mushroom diversity.</title>
        <authorList>
            <person name="Reynolds H.T."/>
            <person name="Vijayakumar V."/>
            <person name="Gluck-Thaler E."/>
            <person name="Korotkin H.B."/>
            <person name="Matheny P.B."/>
            <person name="Slot J.C."/>
        </authorList>
    </citation>
    <scope>NUCLEOTIDE SEQUENCE [LARGE SCALE GENOMIC DNA]</scope>
    <source>
        <strain evidence="1 2">2631</strain>
    </source>
</reference>
<organism evidence="1 2">
    <name type="scientific">Psilocybe cyanescens</name>
    <dbReference type="NCBI Taxonomy" id="93625"/>
    <lineage>
        <taxon>Eukaryota</taxon>
        <taxon>Fungi</taxon>
        <taxon>Dikarya</taxon>
        <taxon>Basidiomycota</taxon>
        <taxon>Agaricomycotina</taxon>
        <taxon>Agaricomycetes</taxon>
        <taxon>Agaricomycetidae</taxon>
        <taxon>Agaricales</taxon>
        <taxon>Agaricineae</taxon>
        <taxon>Strophariaceae</taxon>
        <taxon>Psilocybe</taxon>
    </lineage>
</organism>
<keyword evidence="2" id="KW-1185">Reference proteome</keyword>
<dbReference type="AlphaFoldDB" id="A0A409WIW9"/>
<comment type="caution">
    <text evidence="1">The sequence shown here is derived from an EMBL/GenBank/DDBJ whole genome shotgun (WGS) entry which is preliminary data.</text>
</comment>
<evidence type="ECO:0008006" key="3">
    <source>
        <dbReference type="Google" id="ProtNLM"/>
    </source>
</evidence>
<sequence length="450" mass="50631">MNARSKLSFSNPLTLGAVCLPWRQLAWSTPQLWSHIACDLDNKPLSNKTEVIREWLSRSGQLPLSIRISFDPRARYDWIEVPQSFIHFINVFNDYSNRWQKLIINGPPGIICHFTGNSSGAPILRILGIHITPSHQPSTALSVKIPDQFSMRGIKPRPNYISITRMSLKLLDISWDNLTWTNLEYSMTGKALELLQLAPRLEKCRIHLLPKNPRDNSPMENLRVVHRNLRALIIVGVGNMNDTHTMPFLDQLTLPALQDLSVTATSVQARDVAAHSLASLVARSTCILKSLTFYGPGFDYNNIITIFTEISSIERLALFPLCANEEDMADILVIFALTNVASDGRSQLTFLPNLQRFVFGIHSPESIPWLLIPNILGTFAGPSRPLTTLTIIEKPSYSKGSRNINPPKTLIQSGKIDRDTIEDLLEMVEAGVTLYLPFRIPKTYLMTLLE</sequence>
<dbReference type="STRING" id="93625.A0A409WIW9"/>
<name>A0A409WIW9_PSICY</name>
<dbReference type="InParanoid" id="A0A409WIW9"/>
<dbReference type="Proteomes" id="UP000283269">
    <property type="component" value="Unassembled WGS sequence"/>
</dbReference>
<dbReference type="EMBL" id="NHYD01003417">
    <property type="protein sequence ID" value="PPQ78474.1"/>
    <property type="molecule type" value="Genomic_DNA"/>
</dbReference>
<protein>
    <recommendedName>
        <fullName evidence="3">F-box domain-containing protein</fullName>
    </recommendedName>
</protein>
<accession>A0A409WIW9</accession>